<feature type="domain" description="RlpA-like protein double-psi beta-barrel" evidence="4">
    <location>
        <begin position="141"/>
        <end position="197"/>
    </location>
</feature>
<keyword evidence="6" id="KW-1185">Reference proteome</keyword>
<evidence type="ECO:0000256" key="2">
    <source>
        <dbReference type="SAM" id="MobiDB-lite"/>
    </source>
</evidence>
<dbReference type="EMBL" id="JASJQH010007359">
    <property type="protein sequence ID" value="KAK9710214.1"/>
    <property type="molecule type" value="Genomic_DNA"/>
</dbReference>
<reference evidence="5 6" key="1">
    <citation type="submission" date="2023-04" db="EMBL/GenBank/DDBJ databases">
        <title>Genome of Basidiobolus ranarum AG-B5.</title>
        <authorList>
            <person name="Stajich J.E."/>
            <person name="Carter-House D."/>
            <person name="Gryganskyi A."/>
        </authorList>
    </citation>
    <scope>NUCLEOTIDE SEQUENCE [LARGE SCALE GENOMIC DNA]</scope>
    <source>
        <strain evidence="5 6">AG-B5</strain>
    </source>
</reference>
<accession>A0ABR2VYS0</accession>
<feature type="compositionally biased region" description="Basic residues" evidence="2">
    <location>
        <begin position="38"/>
        <end position="57"/>
    </location>
</feature>
<evidence type="ECO:0000259" key="4">
    <source>
        <dbReference type="Pfam" id="PF03330"/>
    </source>
</evidence>
<proteinExistence type="predicted"/>
<name>A0ABR2VYS0_9FUNG</name>
<dbReference type="InterPro" id="IPR009009">
    <property type="entry name" value="RlpA-like_DPBB"/>
</dbReference>
<feature type="region of interest" description="Disordered" evidence="2">
    <location>
        <begin position="38"/>
        <end position="100"/>
    </location>
</feature>
<dbReference type="PANTHER" id="PTHR31836:SF21">
    <property type="entry name" value="EXPANSIN-LIKE PROTEIN 7"/>
    <property type="match status" value="1"/>
</dbReference>
<protein>
    <recommendedName>
        <fullName evidence="4">RlpA-like protein double-psi beta-barrel domain-containing protein</fullName>
    </recommendedName>
</protein>
<dbReference type="InterPro" id="IPR051477">
    <property type="entry name" value="Expansin_CellWall"/>
</dbReference>
<comment type="caution">
    <text evidence="5">The sequence shown here is derived from an EMBL/GenBank/DDBJ whole genome shotgun (WGS) entry which is preliminary data.</text>
</comment>
<feature type="chain" id="PRO_5047128787" description="RlpA-like protein double-psi beta-barrel domain-containing protein" evidence="3">
    <location>
        <begin position="21"/>
        <end position="203"/>
    </location>
</feature>
<dbReference type="PANTHER" id="PTHR31836">
    <property type="match status" value="1"/>
</dbReference>
<dbReference type="InterPro" id="IPR036908">
    <property type="entry name" value="RlpA-like_sf"/>
</dbReference>
<evidence type="ECO:0000313" key="6">
    <source>
        <dbReference type="Proteomes" id="UP001479436"/>
    </source>
</evidence>
<feature type="signal peptide" evidence="3">
    <location>
        <begin position="1"/>
        <end position="20"/>
    </location>
</feature>
<dbReference type="Proteomes" id="UP001479436">
    <property type="component" value="Unassembled WGS sequence"/>
</dbReference>
<evidence type="ECO:0000256" key="1">
    <source>
        <dbReference type="ARBA" id="ARBA00022729"/>
    </source>
</evidence>
<sequence>MSKLLVILVVLAAFTQLVLSDHFSGYATVNLGSALSKRGYHKGSHSGNHKHSSHNKQKGGDSSDDNSGDNSSSSDDSAKSNPQNSTSSADYGSSGDSFSGQGTYFTPDRDACSKSGESSSTSDLIAALSHYQFGQKSGQDTNQASMCGKCVKVTGPNGSVVVKIRDLCAPCSSGDIDLTPTAFEQIAPKVEGRVKVVWKPTSC</sequence>
<gene>
    <name evidence="5" type="ORF">K7432_008585</name>
</gene>
<dbReference type="Pfam" id="PF03330">
    <property type="entry name" value="DPBB_1"/>
    <property type="match status" value="1"/>
</dbReference>
<keyword evidence="1 3" id="KW-0732">Signal</keyword>
<organism evidence="5 6">
    <name type="scientific">Basidiobolus ranarum</name>
    <dbReference type="NCBI Taxonomy" id="34480"/>
    <lineage>
        <taxon>Eukaryota</taxon>
        <taxon>Fungi</taxon>
        <taxon>Fungi incertae sedis</taxon>
        <taxon>Zoopagomycota</taxon>
        <taxon>Entomophthoromycotina</taxon>
        <taxon>Basidiobolomycetes</taxon>
        <taxon>Basidiobolales</taxon>
        <taxon>Basidiobolaceae</taxon>
        <taxon>Basidiobolus</taxon>
    </lineage>
</organism>
<dbReference type="Gene3D" id="2.40.40.10">
    <property type="entry name" value="RlpA-like domain"/>
    <property type="match status" value="1"/>
</dbReference>
<dbReference type="CDD" id="cd22272">
    <property type="entry name" value="DPBB_EXLX1-like"/>
    <property type="match status" value="1"/>
</dbReference>
<dbReference type="SUPFAM" id="SSF50685">
    <property type="entry name" value="Barwin-like endoglucanases"/>
    <property type="match status" value="1"/>
</dbReference>
<evidence type="ECO:0000256" key="3">
    <source>
        <dbReference type="SAM" id="SignalP"/>
    </source>
</evidence>
<feature type="compositionally biased region" description="Polar residues" evidence="2">
    <location>
        <begin position="79"/>
        <end position="100"/>
    </location>
</feature>
<evidence type="ECO:0000313" key="5">
    <source>
        <dbReference type="EMBL" id="KAK9710214.1"/>
    </source>
</evidence>